<dbReference type="Pfam" id="PF01743">
    <property type="entry name" value="PolyA_pol"/>
    <property type="match status" value="1"/>
</dbReference>
<keyword evidence="4" id="KW-0548">Nucleotidyltransferase</keyword>
<evidence type="ECO:0000256" key="7">
    <source>
        <dbReference type="ARBA" id="ARBA00022842"/>
    </source>
</evidence>
<evidence type="ECO:0000256" key="8">
    <source>
        <dbReference type="ARBA" id="ARBA00022884"/>
    </source>
</evidence>
<evidence type="ECO:0000313" key="13">
    <source>
        <dbReference type="EMBL" id="GGA23290.1"/>
    </source>
</evidence>
<keyword evidence="6" id="KW-0547">Nucleotide-binding</keyword>
<comment type="caution">
    <text evidence="13">The sequence shown here is derived from an EMBL/GenBank/DDBJ whole genome shotgun (WGS) entry which is preliminary data.</text>
</comment>
<dbReference type="Gene3D" id="1.10.3090.10">
    <property type="entry name" value="cca-adding enzyme, domain 2"/>
    <property type="match status" value="1"/>
</dbReference>
<evidence type="ECO:0000256" key="9">
    <source>
        <dbReference type="RuleBase" id="RU003953"/>
    </source>
</evidence>
<evidence type="ECO:0000259" key="12">
    <source>
        <dbReference type="Pfam" id="PF13735"/>
    </source>
</evidence>
<evidence type="ECO:0000259" key="10">
    <source>
        <dbReference type="Pfam" id="PF01743"/>
    </source>
</evidence>
<protein>
    <submittedName>
        <fullName evidence="13">CCA-adding enzyme</fullName>
    </submittedName>
</protein>
<dbReference type="InterPro" id="IPR050264">
    <property type="entry name" value="Bact_CCA-adding_enz_type3_sf"/>
</dbReference>
<dbReference type="EMBL" id="BMHF01000001">
    <property type="protein sequence ID" value="GGA23290.1"/>
    <property type="molecule type" value="Genomic_DNA"/>
</dbReference>
<evidence type="ECO:0000256" key="3">
    <source>
        <dbReference type="ARBA" id="ARBA00022694"/>
    </source>
</evidence>
<dbReference type="InterPro" id="IPR043519">
    <property type="entry name" value="NT_sf"/>
</dbReference>
<keyword evidence="3" id="KW-0819">tRNA processing</keyword>
<dbReference type="Gene3D" id="1.10.246.80">
    <property type="match status" value="1"/>
</dbReference>
<evidence type="ECO:0000256" key="6">
    <source>
        <dbReference type="ARBA" id="ARBA00022741"/>
    </source>
</evidence>
<reference evidence="14" key="1">
    <citation type="journal article" date="2019" name="Int. J. Syst. Evol. Microbiol.">
        <title>The Global Catalogue of Microorganisms (GCM) 10K type strain sequencing project: providing services to taxonomists for standard genome sequencing and annotation.</title>
        <authorList>
            <consortium name="The Broad Institute Genomics Platform"/>
            <consortium name="The Broad Institute Genome Sequencing Center for Infectious Disease"/>
            <person name="Wu L."/>
            <person name="Ma J."/>
        </authorList>
    </citation>
    <scope>NUCLEOTIDE SEQUENCE [LARGE SCALE GENOMIC DNA]</scope>
    <source>
        <strain evidence="14">CGMCC 1.15044</strain>
    </source>
</reference>
<dbReference type="PANTHER" id="PTHR46173">
    <property type="entry name" value="CCA TRNA NUCLEOTIDYLTRANSFERASE 1, MITOCHONDRIAL"/>
    <property type="match status" value="1"/>
</dbReference>
<dbReference type="SUPFAM" id="SSF81301">
    <property type="entry name" value="Nucleotidyltransferase"/>
    <property type="match status" value="1"/>
</dbReference>
<evidence type="ECO:0000256" key="5">
    <source>
        <dbReference type="ARBA" id="ARBA00022723"/>
    </source>
</evidence>
<feature type="domain" description="CCA-adding enzyme C-terminal" evidence="12">
    <location>
        <begin position="381"/>
        <end position="471"/>
    </location>
</feature>
<dbReference type="InterPro" id="IPR002646">
    <property type="entry name" value="PolA_pol_head_dom"/>
</dbReference>
<dbReference type="Gene3D" id="3.30.460.10">
    <property type="entry name" value="Beta Polymerase, domain 2"/>
    <property type="match status" value="1"/>
</dbReference>
<sequence>MGMLWLQAEPGMAAAGDEVLVRLEAAGHQAFYVGGCVRDELMGRPVHDMDIATSAQPEQVMELFERTVPTGLAHGTVTVLLGEWSFEVTTFRRETGYTDHRRPEEVEFVDAVDEDLKRRDFTMNAIARSLDGQLFDPYGGRGDIGRGWIRCVGKPEERFEEDALRMLRAVRFASVFGFKPLPSLWRGLLQCRDGMAYIAVERIRSELERIVLGPRPMRGLELLRRSGLLLPSKAPLPAAAKLSQPEPDVLAVLAMLSALPADEPSQRWSLLLQALRVSAEEAEPLLRGWTFPGVLTRQISALLHIEEAVAELLAAGANAGEISFAADVELESANRAVGTEKLSGSQEKDGCQVPNDRLLEHWRRYWVYLQLTFGKEAAALWLQREAGLQSANPSREDAKGTDRNVFLAHALKWHSSIPVHKVADLALTAGDVMSSSGRRGGPWLGELMKDLLERVAAGDLNNDKAVLLDAVKERLNDGT</sequence>
<evidence type="ECO:0000259" key="11">
    <source>
        <dbReference type="Pfam" id="PF12627"/>
    </source>
</evidence>
<keyword evidence="14" id="KW-1185">Reference proteome</keyword>
<keyword evidence="5" id="KW-0479">Metal-binding</keyword>
<evidence type="ECO:0000256" key="2">
    <source>
        <dbReference type="ARBA" id="ARBA00022679"/>
    </source>
</evidence>
<evidence type="ECO:0000256" key="4">
    <source>
        <dbReference type="ARBA" id="ARBA00022695"/>
    </source>
</evidence>
<keyword evidence="7" id="KW-0460">Magnesium</keyword>
<evidence type="ECO:0000313" key="14">
    <source>
        <dbReference type="Proteomes" id="UP000609323"/>
    </source>
</evidence>
<dbReference type="InterPro" id="IPR032828">
    <property type="entry name" value="PolyA_RNA-bd"/>
</dbReference>
<dbReference type="Proteomes" id="UP000609323">
    <property type="component" value="Unassembled WGS sequence"/>
</dbReference>
<feature type="domain" description="tRNA nucleotidyltransferase/poly(A) polymerase RNA and SrmB- binding" evidence="11">
    <location>
        <begin position="177"/>
        <end position="229"/>
    </location>
</feature>
<dbReference type="Pfam" id="PF12627">
    <property type="entry name" value="PolyA_pol_RNAbd"/>
    <property type="match status" value="1"/>
</dbReference>
<feature type="domain" description="Poly A polymerase head" evidence="10">
    <location>
        <begin position="31"/>
        <end position="150"/>
    </location>
</feature>
<accession>A0ABQ1FNS5</accession>
<evidence type="ECO:0000256" key="1">
    <source>
        <dbReference type="ARBA" id="ARBA00001946"/>
    </source>
</evidence>
<keyword evidence="2 9" id="KW-0808">Transferase</keyword>
<dbReference type="InterPro" id="IPR032810">
    <property type="entry name" value="CCA-adding_enz_C"/>
</dbReference>
<proteinExistence type="inferred from homology"/>
<dbReference type="SUPFAM" id="SSF81891">
    <property type="entry name" value="Poly A polymerase C-terminal region-like"/>
    <property type="match status" value="1"/>
</dbReference>
<dbReference type="NCBIfam" id="NF009814">
    <property type="entry name" value="PRK13299.1"/>
    <property type="match status" value="1"/>
</dbReference>
<comment type="cofactor">
    <cofactor evidence="1">
        <name>Mg(2+)</name>
        <dbReference type="ChEBI" id="CHEBI:18420"/>
    </cofactor>
</comment>
<comment type="similarity">
    <text evidence="9">Belongs to the tRNA nucleotidyltransferase/poly(A) polymerase family.</text>
</comment>
<dbReference type="PANTHER" id="PTHR46173:SF1">
    <property type="entry name" value="CCA TRNA NUCLEOTIDYLTRANSFERASE 1, MITOCHONDRIAL"/>
    <property type="match status" value="1"/>
</dbReference>
<keyword evidence="8 9" id="KW-0694">RNA-binding</keyword>
<gene>
    <name evidence="13" type="primary">cca</name>
    <name evidence="13" type="ORF">GCM10010917_05090</name>
</gene>
<organism evidence="13 14">
    <name type="scientific">Paenibacillus physcomitrellae</name>
    <dbReference type="NCBI Taxonomy" id="1619311"/>
    <lineage>
        <taxon>Bacteria</taxon>
        <taxon>Bacillati</taxon>
        <taxon>Bacillota</taxon>
        <taxon>Bacilli</taxon>
        <taxon>Bacillales</taxon>
        <taxon>Paenibacillaceae</taxon>
        <taxon>Paenibacillus</taxon>
    </lineage>
</organism>
<dbReference type="CDD" id="cd05398">
    <property type="entry name" value="NT_ClassII-CCAase"/>
    <property type="match status" value="1"/>
</dbReference>
<name>A0ABQ1FNS5_9BACL</name>
<dbReference type="Pfam" id="PF13735">
    <property type="entry name" value="tRNA_NucTran2_2"/>
    <property type="match status" value="1"/>
</dbReference>